<evidence type="ECO:0000313" key="13">
    <source>
        <dbReference type="Proteomes" id="UP000034160"/>
    </source>
</evidence>
<dbReference type="InterPro" id="IPR005845">
    <property type="entry name" value="A-D-PHexomutase_a/b/a-II"/>
</dbReference>
<dbReference type="InterPro" id="IPR005844">
    <property type="entry name" value="A-D-PHexomutase_a/b/a-I"/>
</dbReference>
<dbReference type="GO" id="GO:0000287">
    <property type="term" value="F:magnesium ion binding"/>
    <property type="evidence" value="ECO:0007669"/>
    <property type="project" value="InterPro"/>
</dbReference>
<feature type="domain" description="Alpha-D-phosphohexomutase alpha/beta/alpha" evidence="9">
    <location>
        <begin position="7"/>
        <end position="138"/>
    </location>
</feature>
<name>A0A0G0Y4R3_9BACT</name>
<comment type="caution">
    <text evidence="12">The sequence shown here is derived from an EMBL/GenBank/DDBJ whole genome shotgun (WGS) entry which is preliminary data.</text>
</comment>
<dbReference type="Gene3D" id="3.40.120.10">
    <property type="entry name" value="Alpha-D-Glucose-1,6-Bisphosphate, subunit A, domain 3"/>
    <property type="match status" value="3"/>
</dbReference>
<evidence type="ECO:0000256" key="2">
    <source>
        <dbReference type="ARBA" id="ARBA00010231"/>
    </source>
</evidence>
<dbReference type="InterPro" id="IPR036900">
    <property type="entry name" value="A-D-PHexomutase_C_sf"/>
</dbReference>
<dbReference type="InterPro" id="IPR016066">
    <property type="entry name" value="A-D-PHexomutase_CS"/>
</dbReference>
<evidence type="ECO:0000256" key="4">
    <source>
        <dbReference type="ARBA" id="ARBA00022723"/>
    </source>
</evidence>
<dbReference type="SUPFAM" id="SSF53738">
    <property type="entry name" value="Phosphoglucomutase, first 3 domains"/>
    <property type="match status" value="3"/>
</dbReference>
<dbReference type="PRINTS" id="PR00509">
    <property type="entry name" value="PGMPMM"/>
</dbReference>
<evidence type="ECO:0000256" key="5">
    <source>
        <dbReference type="ARBA" id="ARBA00022842"/>
    </source>
</evidence>
<dbReference type="EMBL" id="LCCN01000015">
    <property type="protein sequence ID" value="KKS31667.1"/>
    <property type="molecule type" value="Genomic_DNA"/>
</dbReference>
<dbReference type="CDD" id="cd03089">
    <property type="entry name" value="PMM_PGM"/>
    <property type="match status" value="1"/>
</dbReference>
<keyword evidence="5 7" id="KW-0460">Magnesium</keyword>
<comment type="similarity">
    <text evidence="2 7">Belongs to the phosphohexose mutase family.</text>
</comment>
<feature type="domain" description="Alpha-D-phosphohexomutase C-terminal" evidence="8">
    <location>
        <begin position="385"/>
        <end position="453"/>
    </location>
</feature>
<keyword evidence="4 7" id="KW-0479">Metal-binding</keyword>
<dbReference type="GO" id="GO:0005975">
    <property type="term" value="P:carbohydrate metabolic process"/>
    <property type="evidence" value="ECO:0007669"/>
    <property type="project" value="InterPro"/>
</dbReference>
<dbReference type="Pfam" id="PF02880">
    <property type="entry name" value="PGM_PMM_III"/>
    <property type="match status" value="1"/>
</dbReference>
<feature type="domain" description="Alpha-D-phosphohexomutase alpha/beta/alpha" evidence="10">
    <location>
        <begin position="164"/>
        <end position="260"/>
    </location>
</feature>
<dbReference type="PANTHER" id="PTHR43771">
    <property type="entry name" value="PHOSPHOMANNOMUTASE"/>
    <property type="match status" value="1"/>
</dbReference>
<evidence type="ECO:0000259" key="9">
    <source>
        <dbReference type="Pfam" id="PF02878"/>
    </source>
</evidence>
<evidence type="ECO:0000256" key="3">
    <source>
        <dbReference type="ARBA" id="ARBA00022553"/>
    </source>
</evidence>
<dbReference type="Pfam" id="PF00408">
    <property type="entry name" value="PGM_PMM_IV"/>
    <property type="match status" value="1"/>
</dbReference>
<organism evidence="12 13">
    <name type="scientific">Candidatus Amesbacteria bacterium GW2011_GWA2_42_12</name>
    <dbReference type="NCBI Taxonomy" id="1618356"/>
    <lineage>
        <taxon>Bacteria</taxon>
        <taxon>Candidatus Amesiibacteriota</taxon>
    </lineage>
</organism>
<keyword evidence="6" id="KW-0413">Isomerase</keyword>
<dbReference type="STRING" id="1618356.UU93_C0015G0006"/>
<evidence type="ECO:0000313" key="12">
    <source>
        <dbReference type="EMBL" id="KKS31667.1"/>
    </source>
</evidence>
<dbReference type="Pfam" id="PF02879">
    <property type="entry name" value="PGM_PMM_II"/>
    <property type="match status" value="1"/>
</dbReference>
<comment type="cofactor">
    <cofactor evidence="1">
        <name>Mg(2+)</name>
        <dbReference type="ChEBI" id="CHEBI:18420"/>
    </cofactor>
</comment>
<dbReference type="SUPFAM" id="SSF55957">
    <property type="entry name" value="Phosphoglucomutase, C-terminal domain"/>
    <property type="match status" value="1"/>
</dbReference>
<sequence>MTKINSKIFREYDIRGIVGEDLSDDFAYILGRAYAEYLQVRGAKSVVAGRDTRATSESYQNALMRGLAEGGCEVRDMGIAIVSAIYFAREHWNIDAGVVVTASHNPPKYNGFKLCRGANSVSGDEMQEVRRITEKIAEKIAGQNQPSDIAVGKIILFPEANKIYYDEIKKRISLKKKLKVVVDSGAAIAGIFVPKLLRELGCEVIELYSEVNPNNPPHPIDPTVMSAYGELVKTVLENKTDVGVMFDGDADRVGFVDEKGEAHIGDTILTFLARDYLPKNPGAKVIVEVSNSEMVAEEVLKLGGIPVWSKKGRTFINKKIQEEGALLSGETSCHYTITKDWYDFDDAIYAMCQVLRILSENAKTFSEIIDNFPKYYSTLMYRIGVKEDEKFNLVKNIAARFRPFCERTIEIDGIRGYTEDGWFIIRASNTGPIIELRAESKSLDGLEKLKNFIKTELANFPQINLDWGRQYDAN</sequence>
<accession>A0A0G0Y4R3</accession>
<evidence type="ECO:0000259" key="8">
    <source>
        <dbReference type="Pfam" id="PF00408"/>
    </source>
</evidence>
<gene>
    <name evidence="12" type="ORF">UU93_C0015G0006</name>
</gene>
<dbReference type="Pfam" id="PF02878">
    <property type="entry name" value="PGM_PMM_I"/>
    <property type="match status" value="1"/>
</dbReference>
<dbReference type="PANTHER" id="PTHR43771:SF2">
    <property type="entry name" value="PHOSPHOMANNOMUTASE_PHOSPHOGLUCOMUTASE"/>
    <property type="match status" value="1"/>
</dbReference>
<evidence type="ECO:0000256" key="7">
    <source>
        <dbReference type="RuleBase" id="RU004326"/>
    </source>
</evidence>
<evidence type="ECO:0000259" key="10">
    <source>
        <dbReference type="Pfam" id="PF02879"/>
    </source>
</evidence>
<reference evidence="12 13" key="1">
    <citation type="journal article" date="2015" name="Nature">
        <title>rRNA introns, odd ribosomes, and small enigmatic genomes across a large radiation of phyla.</title>
        <authorList>
            <person name="Brown C.T."/>
            <person name="Hug L.A."/>
            <person name="Thomas B.C."/>
            <person name="Sharon I."/>
            <person name="Castelle C.J."/>
            <person name="Singh A."/>
            <person name="Wilkins M.J."/>
            <person name="Williams K.H."/>
            <person name="Banfield J.F."/>
        </authorList>
    </citation>
    <scope>NUCLEOTIDE SEQUENCE [LARGE SCALE GENOMIC DNA]</scope>
</reference>
<dbReference type="Gene3D" id="3.30.310.50">
    <property type="entry name" value="Alpha-D-phosphohexomutase, C-terminal domain"/>
    <property type="match status" value="1"/>
</dbReference>
<dbReference type="InterPro" id="IPR005846">
    <property type="entry name" value="A-D-PHexomutase_a/b/a-III"/>
</dbReference>
<dbReference type="InterPro" id="IPR005843">
    <property type="entry name" value="A-D-PHexomutase_C"/>
</dbReference>
<proteinExistence type="inferred from homology"/>
<dbReference type="InterPro" id="IPR005841">
    <property type="entry name" value="Alpha-D-phosphohexomutase_SF"/>
</dbReference>
<dbReference type="Proteomes" id="UP000034160">
    <property type="component" value="Unassembled WGS sequence"/>
</dbReference>
<keyword evidence="3" id="KW-0597">Phosphoprotein</keyword>
<evidence type="ECO:0000256" key="1">
    <source>
        <dbReference type="ARBA" id="ARBA00001946"/>
    </source>
</evidence>
<evidence type="ECO:0000259" key="11">
    <source>
        <dbReference type="Pfam" id="PF02880"/>
    </source>
</evidence>
<dbReference type="InterPro" id="IPR016055">
    <property type="entry name" value="A-D-PHexomutase_a/b/a-I/II/III"/>
</dbReference>
<evidence type="ECO:0000256" key="6">
    <source>
        <dbReference type="ARBA" id="ARBA00023235"/>
    </source>
</evidence>
<dbReference type="GO" id="GO:0016868">
    <property type="term" value="F:intramolecular phosphotransferase activity"/>
    <property type="evidence" value="ECO:0007669"/>
    <property type="project" value="InterPro"/>
</dbReference>
<dbReference type="PROSITE" id="PS00710">
    <property type="entry name" value="PGM_PMM"/>
    <property type="match status" value="1"/>
</dbReference>
<dbReference type="AlphaFoldDB" id="A0A0G0Y4R3"/>
<feature type="domain" description="Alpha-D-phosphohexomutase alpha/beta/alpha" evidence="11">
    <location>
        <begin position="265"/>
        <end position="375"/>
    </location>
</feature>
<protein>
    <submittedName>
        <fullName evidence="12">Phosphoglucomutase/phosphomannomutase alpha/beta/alpha domain II</fullName>
    </submittedName>
</protein>